<dbReference type="Proteomes" id="UP000005713">
    <property type="component" value="Unassembled WGS sequence"/>
</dbReference>
<reference evidence="5 6" key="1">
    <citation type="submission" date="2006-06" db="EMBL/GenBank/DDBJ databases">
        <authorList>
            <person name="Moran M.A."/>
            <person name="Ferriera S."/>
            <person name="Johnson J."/>
            <person name="Kravitz S."/>
            <person name="Beeson K."/>
            <person name="Sutton G."/>
            <person name="Rogers Y.-H."/>
            <person name="Friedman R."/>
            <person name="Frazier M."/>
            <person name="Venter J.C."/>
        </authorList>
    </citation>
    <scope>NUCLEOTIDE SEQUENCE [LARGE SCALE GENOMIC DNA]</scope>
    <source>
        <strain evidence="5 6">E-37</strain>
    </source>
</reference>
<dbReference type="GO" id="GO:0008168">
    <property type="term" value="F:methyltransferase activity"/>
    <property type="evidence" value="ECO:0007669"/>
    <property type="project" value="UniProtKB-KW"/>
</dbReference>
<dbReference type="Pfam" id="PF13649">
    <property type="entry name" value="Methyltransf_25"/>
    <property type="match status" value="1"/>
</dbReference>
<dbReference type="OrthoDB" id="9765084at2"/>
<keyword evidence="2 5" id="KW-0808">Transferase</keyword>
<keyword evidence="3" id="KW-0949">S-adenosyl-L-methionine</keyword>
<name>A3K837_SAGS3</name>
<keyword evidence="1 5" id="KW-0489">Methyltransferase</keyword>
<dbReference type="GO" id="GO:0032259">
    <property type="term" value="P:methylation"/>
    <property type="evidence" value="ECO:0007669"/>
    <property type="project" value="UniProtKB-KW"/>
</dbReference>
<evidence type="ECO:0000256" key="1">
    <source>
        <dbReference type="ARBA" id="ARBA00022603"/>
    </source>
</evidence>
<comment type="caution">
    <text evidence="5">The sequence shown here is derived from an EMBL/GenBank/DDBJ whole genome shotgun (WGS) entry which is preliminary data.</text>
</comment>
<accession>A3K837</accession>
<feature type="domain" description="Methyltransferase" evidence="4">
    <location>
        <begin position="47"/>
        <end position="140"/>
    </location>
</feature>
<proteinExistence type="predicted"/>
<evidence type="ECO:0000259" key="4">
    <source>
        <dbReference type="Pfam" id="PF13649"/>
    </source>
</evidence>
<evidence type="ECO:0000313" key="5">
    <source>
        <dbReference type="EMBL" id="EBA06809.1"/>
    </source>
</evidence>
<dbReference type="PANTHER" id="PTHR43464">
    <property type="entry name" value="METHYLTRANSFERASE"/>
    <property type="match status" value="1"/>
</dbReference>
<dbReference type="eggNOG" id="COG2890">
    <property type="taxonomic scope" value="Bacteria"/>
</dbReference>
<sequence length="211" mass="22811">MKPTILDTDTPESFWDRYWSGMTRPSSGSPSAALERLIAGRPAGRAVDLGCGRGDDAIWLARNGWKVVAVDVSQAALDTVRRNAETAGVAERVTWLRHDLSKSLPDGPFDLVLSMFTHTPLEFDRAAMLRAAATLVAPGGLLLIAGHGSLAPWAWSDPEIQFPKAQDVADALALFDWNMIEIADHPRDARGPDGQVAQVLDSVTALERPFG</sequence>
<protein>
    <submittedName>
        <fullName evidence="5">Putative methyltransferase</fullName>
    </submittedName>
</protein>
<dbReference type="InterPro" id="IPR029063">
    <property type="entry name" value="SAM-dependent_MTases_sf"/>
</dbReference>
<gene>
    <name evidence="5" type="ORF">SSE37_02940</name>
</gene>
<organism evidence="5 6">
    <name type="scientific">Sagittula stellata (strain ATCC 700073 / DSM 11524 / E-37)</name>
    <dbReference type="NCBI Taxonomy" id="388399"/>
    <lineage>
        <taxon>Bacteria</taxon>
        <taxon>Pseudomonadati</taxon>
        <taxon>Pseudomonadota</taxon>
        <taxon>Alphaproteobacteria</taxon>
        <taxon>Rhodobacterales</taxon>
        <taxon>Roseobacteraceae</taxon>
        <taxon>Sagittula</taxon>
    </lineage>
</organism>
<dbReference type="CDD" id="cd02440">
    <property type="entry name" value="AdoMet_MTases"/>
    <property type="match status" value="1"/>
</dbReference>
<evidence type="ECO:0000313" key="6">
    <source>
        <dbReference type="Proteomes" id="UP000005713"/>
    </source>
</evidence>
<dbReference type="AlphaFoldDB" id="A3K837"/>
<keyword evidence="6" id="KW-1185">Reference proteome</keyword>
<dbReference type="SUPFAM" id="SSF53335">
    <property type="entry name" value="S-adenosyl-L-methionine-dependent methyltransferases"/>
    <property type="match status" value="1"/>
</dbReference>
<dbReference type="Gene3D" id="3.40.50.150">
    <property type="entry name" value="Vaccinia Virus protein VP39"/>
    <property type="match status" value="1"/>
</dbReference>
<dbReference type="InterPro" id="IPR041698">
    <property type="entry name" value="Methyltransf_25"/>
</dbReference>
<dbReference type="RefSeq" id="WP_005862050.1">
    <property type="nucleotide sequence ID" value="NZ_AAYA01000013.1"/>
</dbReference>
<evidence type="ECO:0000256" key="2">
    <source>
        <dbReference type="ARBA" id="ARBA00022679"/>
    </source>
</evidence>
<evidence type="ECO:0000256" key="3">
    <source>
        <dbReference type="ARBA" id="ARBA00022691"/>
    </source>
</evidence>
<dbReference type="PANTHER" id="PTHR43464:SF19">
    <property type="entry name" value="UBIQUINONE BIOSYNTHESIS O-METHYLTRANSFERASE, MITOCHONDRIAL"/>
    <property type="match status" value="1"/>
</dbReference>
<dbReference type="EMBL" id="AAYA01000013">
    <property type="protein sequence ID" value="EBA06809.1"/>
    <property type="molecule type" value="Genomic_DNA"/>
</dbReference>